<dbReference type="EMBL" id="DS268113">
    <property type="protein sequence ID" value="KMM71420.1"/>
    <property type="molecule type" value="Genomic_DNA"/>
</dbReference>
<dbReference type="VEuPathDB" id="FungiDB:CPAG_07727"/>
<protein>
    <submittedName>
        <fullName evidence="1">Uncharacterized protein</fullName>
    </submittedName>
</protein>
<accession>A0A0J6FPN7</accession>
<reference evidence="2" key="2">
    <citation type="journal article" date="2009" name="Genome Res.">
        <title>Comparative genomic analyses of the human fungal pathogens Coccidioides and their relatives.</title>
        <authorList>
            <person name="Sharpton T.J."/>
            <person name="Stajich J.E."/>
            <person name="Rounsley S.D."/>
            <person name="Gardner M.J."/>
            <person name="Wortman J.R."/>
            <person name="Jordar V.S."/>
            <person name="Maiti R."/>
            <person name="Kodira C.D."/>
            <person name="Neafsey D.E."/>
            <person name="Zeng Q."/>
            <person name="Hung C.-Y."/>
            <person name="McMahan C."/>
            <person name="Muszewska A."/>
            <person name="Grynberg M."/>
            <person name="Mandel M.A."/>
            <person name="Kellner E.M."/>
            <person name="Barker B.M."/>
            <person name="Galgiani J.N."/>
            <person name="Orbach M.J."/>
            <person name="Kirkland T.N."/>
            <person name="Cole G.T."/>
            <person name="Henn M.R."/>
            <person name="Birren B.W."/>
            <person name="Taylor J.W."/>
        </authorList>
    </citation>
    <scope>NUCLEOTIDE SEQUENCE [LARGE SCALE GENOMIC DNA]</scope>
    <source>
        <strain evidence="2">RMSCC 3488</strain>
    </source>
</reference>
<proteinExistence type="predicted"/>
<reference evidence="2" key="3">
    <citation type="journal article" date="2010" name="Genome Res.">
        <title>Population genomic sequencing of Coccidioides fungi reveals recent hybridization and transposon control.</title>
        <authorList>
            <person name="Neafsey D.E."/>
            <person name="Barker B.M."/>
            <person name="Sharpton T.J."/>
            <person name="Stajich J.E."/>
            <person name="Park D.J."/>
            <person name="Whiston E."/>
            <person name="Hung C.-Y."/>
            <person name="McMahan C."/>
            <person name="White J."/>
            <person name="Sykes S."/>
            <person name="Heiman D."/>
            <person name="Young S."/>
            <person name="Zeng Q."/>
            <person name="Abouelleil A."/>
            <person name="Aftuck L."/>
            <person name="Bessette D."/>
            <person name="Brown A."/>
            <person name="FitzGerald M."/>
            <person name="Lui A."/>
            <person name="Macdonald J.P."/>
            <person name="Priest M."/>
            <person name="Orbach M.J."/>
            <person name="Galgiani J.N."/>
            <person name="Kirkland T.N."/>
            <person name="Cole G.T."/>
            <person name="Birren B.W."/>
            <person name="Henn M.R."/>
            <person name="Taylor J.W."/>
            <person name="Rounsley S.D."/>
        </authorList>
    </citation>
    <scope>NUCLEOTIDE SEQUENCE [LARGE SCALE GENOMIC DNA]</scope>
    <source>
        <strain evidence="2">RMSCC 3488</strain>
    </source>
</reference>
<dbReference type="Proteomes" id="UP000054567">
    <property type="component" value="Unassembled WGS sequence"/>
</dbReference>
<evidence type="ECO:0000313" key="2">
    <source>
        <dbReference type="Proteomes" id="UP000054567"/>
    </source>
</evidence>
<reference evidence="1 2" key="1">
    <citation type="submission" date="2007-06" db="EMBL/GenBank/DDBJ databases">
        <title>The Genome Sequence of Coccidioides posadasii RMSCC_3488.</title>
        <authorList>
            <consortium name="Coccidioides Genome Resources Consortium"/>
            <consortium name="The Broad Institute Genome Sequencing Platform"/>
            <person name="Henn M.R."/>
            <person name="Sykes S."/>
            <person name="Young S."/>
            <person name="Jaffe D."/>
            <person name="Berlin A."/>
            <person name="Alvarez P."/>
            <person name="Butler J."/>
            <person name="Gnerre S."/>
            <person name="Grabherr M."/>
            <person name="Mauceli E."/>
            <person name="Brockman W."/>
            <person name="Kodira C."/>
            <person name="Alvarado L."/>
            <person name="Zeng Q."/>
            <person name="Crawford M."/>
            <person name="Antoine C."/>
            <person name="Devon K."/>
            <person name="Galgiani J."/>
            <person name="Orsborn K."/>
            <person name="Lewis M.L."/>
            <person name="Nusbaum C."/>
            <person name="Galagan J."/>
            <person name="Birren B."/>
        </authorList>
    </citation>
    <scope>NUCLEOTIDE SEQUENCE [LARGE SCALE GENOMIC DNA]</scope>
    <source>
        <strain evidence="1 2">RMSCC 3488</strain>
    </source>
</reference>
<sequence>MGRGARHVPAARKAGLLRPCREPKCHRIEGTVASQQTWQPVHPPSTSLVGFPCRRRVDCRRDRSVVVWMNPRRGLRWSGSALGLKPRRSPMPCGWQSYVIRGDGMLRAKPPLVPPQPQLHRSALVAVAAAAPSQSLSASLRQDTVDDNARVFGCQATFAPSTEGFALPTTPAPTPAERDHPLSLGQLLLSIPVSDLTS</sequence>
<organism evidence="1 2">
    <name type="scientific">Coccidioides posadasii RMSCC 3488</name>
    <dbReference type="NCBI Taxonomy" id="454284"/>
    <lineage>
        <taxon>Eukaryota</taxon>
        <taxon>Fungi</taxon>
        <taxon>Dikarya</taxon>
        <taxon>Ascomycota</taxon>
        <taxon>Pezizomycotina</taxon>
        <taxon>Eurotiomycetes</taxon>
        <taxon>Eurotiomycetidae</taxon>
        <taxon>Onygenales</taxon>
        <taxon>Onygenaceae</taxon>
        <taxon>Coccidioides</taxon>
    </lineage>
</organism>
<evidence type="ECO:0000313" key="1">
    <source>
        <dbReference type="EMBL" id="KMM71420.1"/>
    </source>
</evidence>
<dbReference type="AlphaFoldDB" id="A0A0J6FPN7"/>
<name>A0A0J6FPN7_COCPO</name>
<gene>
    <name evidence="1" type="ORF">CPAG_07727</name>
</gene>